<dbReference type="GO" id="GO:0008013">
    <property type="term" value="F:beta-catenin binding"/>
    <property type="evidence" value="ECO:0007669"/>
    <property type="project" value="TreeGrafter"/>
</dbReference>
<keyword evidence="2 10" id="KW-0812">Transmembrane</keyword>
<evidence type="ECO:0000256" key="3">
    <source>
        <dbReference type="ARBA" id="ARBA00022729"/>
    </source>
</evidence>
<dbReference type="InterPro" id="IPR039808">
    <property type="entry name" value="Cadherin"/>
</dbReference>
<sequence length="531" mass="58797">IRTWIYDIKGPLKFKICVKASDSAQVPKVSEEEVCYNLNIREPKKPPYFGTETQPMTIKENSTANSKVGSFEPASNADVGEPTIYYSIAGFGEHVKNSFVLNDKTKNDLSTKVTLDREEVDVHEVLIFASNDENFVPPYLNDPSSYEGDISYTRITVNVQDIVDEAPEFAQKIFTAGVATFLSSNIVLDETTIKATDKDSREIDNITYVLAHETIKASDPSLVNIQSPQFALDNLGEDGAILRRTFEPQSSHRGYFDFNIIAYDSLNYTGEVTVRVFFVRPEYAISFIFSNDHTHVRSKKSIIEELFSEAYDFICNVDNIDQTSDDSSGSAKVNSTTVETHFVDLDKEEMIAASIIEGWLYENPSKLSDLITKLNSEGIYLQLDNPTEKDSVDGQTVIIYALVAGCAVLGVVLLILGASCYFRNRGMARKVRALSAGAAPQIGMKEKGMEETLPGTNAFALKGSNPMWAEEGDNAHKISKFGDNESITSGGSILVGVELEDDFKGHEDRENPAFEDEFNSENEDGENLYGS</sequence>
<dbReference type="GO" id="GO:0034332">
    <property type="term" value="P:adherens junction organization"/>
    <property type="evidence" value="ECO:0007669"/>
    <property type="project" value="TreeGrafter"/>
</dbReference>
<dbReference type="GO" id="GO:0016342">
    <property type="term" value="C:catenin complex"/>
    <property type="evidence" value="ECO:0007669"/>
    <property type="project" value="TreeGrafter"/>
</dbReference>
<comment type="subcellular location">
    <subcellularLocation>
        <location evidence="1">Membrane</location>
        <topology evidence="1">Single-pass membrane protein</topology>
    </subcellularLocation>
</comment>
<evidence type="ECO:0000256" key="7">
    <source>
        <dbReference type="ARBA" id="ARBA00023136"/>
    </source>
</evidence>
<dbReference type="PROSITE" id="PS50268">
    <property type="entry name" value="CADHERIN_2"/>
    <property type="match status" value="1"/>
</dbReference>
<keyword evidence="3" id="KW-0732">Signal</keyword>
<dbReference type="SMART" id="SM00112">
    <property type="entry name" value="CA"/>
    <property type="match status" value="1"/>
</dbReference>
<feature type="transmembrane region" description="Helical" evidence="10">
    <location>
        <begin position="397"/>
        <end position="422"/>
    </location>
</feature>
<dbReference type="GO" id="GO:0045296">
    <property type="term" value="F:cadherin binding"/>
    <property type="evidence" value="ECO:0007669"/>
    <property type="project" value="TreeGrafter"/>
</dbReference>
<keyword evidence="4" id="KW-0677">Repeat</keyword>
<dbReference type="CDD" id="cd11304">
    <property type="entry name" value="Cadherin_repeat"/>
    <property type="match status" value="1"/>
</dbReference>
<evidence type="ECO:0000313" key="13">
    <source>
        <dbReference type="Proteomes" id="UP000708208"/>
    </source>
</evidence>
<dbReference type="EMBL" id="CAJVCH010100978">
    <property type="protein sequence ID" value="CAG7723617.1"/>
    <property type="molecule type" value="Genomic_DNA"/>
</dbReference>
<keyword evidence="5 8" id="KW-0106">Calcium</keyword>
<dbReference type="GO" id="GO:0016339">
    <property type="term" value="P:calcium-dependent cell-cell adhesion via plasma membrane cell adhesion molecules"/>
    <property type="evidence" value="ECO:0007669"/>
    <property type="project" value="TreeGrafter"/>
</dbReference>
<evidence type="ECO:0000256" key="2">
    <source>
        <dbReference type="ARBA" id="ARBA00022692"/>
    </source>
</evidence>
<feature type="compositionally biased region" description="Acidic residues" evidence="9">
    <location>
        <begin position="513"/>
        <end position="531"/>
    </location>
</feature>
<evidence type="ECO:0000256" key="8">
    <source>
        <dbReference type="PROSITE-ProRule" id="PRU00043"/>
    </source>
</evidence>
<dbReference type="AlphaFoldDB" id="A0A8J2NRX0"/>
<accession>A0A8J2NRX0</accession>
<keyword evidence="6 10" id="KW-1133">Transmembrane helix</keyword>
<dbReference type="GO" id="GO:0044331">
    <property type="term" value="P:cell-cell adhesion mediated by cadherin"/>
    <property type="evidence" value="ECO:0007669"/>
    <property type="project" value="TreeGrafter"/>
</dbReference>
<feature type="non-terminal residue" evidence="12">
    <location>
        <position position="531"/>
    </location>
</feature>
<evidence type="ECO:0000256" key="4">
    <source>
        <dbReference type="ARBA" id="ARBA00022737"/>
    </source>
</evidence>
<evidence type="ECO:0000256" key="10">
    <source>
        <dbReference type="SAM" id="Phobius"/>
    </source>
</evidence>
<feature type="region of interest" description="Disordered" evidence="9">
    <location>
        <begin position="505"/>
        <end position="531"/>
    </location>
</feature>
<evidence type="ECO:0000313" key="12">
    <source>
        <dbReference type="EMBL" id="CAG7723617.1"/>
    </source>
</evidence>
<protein>
    <recommendedName>
        <fullName evidence="11">Cadherin domain-containing protein</fullName>
    </recommendedName>
</protein>
<dbReference type="PANTHER" id="PTHR24027:SF422">
    <property type="entry name" value="CADHERIN DOMAIN-CONTAINING PROTEIN"/>
    <property type="match status" value="1"/>
</dbReference>
<dbReference type="GO" id="GO:0005912">
    <property type="term" value="C:adherens junction"/>
    <property type="evidence" value="ECO:0007669"/>
    <property type="project" value="TreeGrafter"/>
</dbReference>
<dbReference type="GO" id="GO:0005509">
    <property type="term" value="F:calcium ion binding"/>
    <property type="evidence" value="ECO:0007669"/>
    <property type="project" value="UniProtKB-UniRule"/>
</dbReference>
<name>A0A8J2NRX0_9HEXA</name>
<keyword evidence="7 10" id="KW-0472">Membrane</keyword>
<dbReference type="Proteomes" id="UP000708208">
    <property type="component" value="Unassembled WGS sequence"/>
</dbReference>
<evidence type="ECO:0000256" key="9">
    <source>
        <dbReference type="SAM" id="MobiDB-lite"/>
    </source>
</evidence>
<dbReference type="GO" id="GO:0000902">
    <property type="term" value="P:cell morphogenesis"/>
    <property type="evidence" value="ECO:0007669"/>
    <property type="project" value="TreeGrafter"/>
</dbReference>
<proteinExistence type="predicted"/>
<keyword evidence="13" id="KW-1185">Reference proteome</keyword>
<dbReference type="PANTHER" id="PTHR24027">
    <property type="entry name" value="CADHERIN-23"/>
    <property type="match status" value="1"/>
</dbReference>
<dbReference type="GO" id="GO:0007043">
    <property type="term" value="P:cell-cell junction assembly"/>
    <property type="evidence" value="ECO:0007669"/>
    <property type="project" value="TreeGrafter"/>
</dbReference>
<evidence type="ECO:0000256" key="5">
    <source>
        <dbReference type="ARBA" id="ARBA00022837"/>
    </source>
</evidence>
<evidence type="ECO:0000256" key="6">
    <source>
        <dbReference type="ARBA" id="ARBA00022989"/>
    </source>
</evidence>
<dbReference type="GO" id="GO:0016477">
    <property type="term" value="P:cell migration"/>
    <property type="evidence" value="ECO:0007669"/>
    <property type="project" value="TreeGrafter"/>
</dbReference>
<evidence type="ECO:0000259" key="11">
    <source>
        <dbReference type="PROSITE" id="PS50268"/>
    </source>
</evidence>
<reference evidence="12" key="1">
    <citation type="submission" date="2021-06" db="EMBL/GenBank/DDBJ databases">
        <authorList>
            <person name="Hodson N. C."/>
            <person name="Mongue J. A."/>
            <person name="Jaron S. K."/>
        </authorList>
    </citation>
    <scope>NUCLEOTIDE SEQUENCE</scope>
</reference>
<dbReference type="OrthoDB" id="6379298at2759"/>
<organism evidence="12 13">
    <name type="scientific">Allacma fusca</name>
    <dbReference type="NCBI Taxonomy" id="39272"/>
    <lineage>
        <taxon>Eukaryota</taxon>
        <taxon>Metazoa</taxon>
        <taxon>Ecdysozoa</taxon>
        <taxon>Arthropoda</taxon>
        <taxon>Hexapoda</taxon>
        <taxon>Collembola</taxon>
        <taxon>Symphypleona</taxon>
        <taxon>Sminthuridae</taxon>
        <taxon>Allacma</taxon>
    </lineage>
</organism>
<dbReference type="InterPro" id="IPR002126">
    <property type="entry name" value="Cadherin-like_dom"/>
</dbReference>
<dbReference type="GO" id="GO:0007156">
    <property type="term" value="P:homophilic cell adhesion via plasma membrane adhesion molecules"/>
    <property type="evidence" value="ECO:0007669"/>
    <property type="project" value="InterPro"/>
</dbReference>
<comment type="caution">
    <text evidence="12">The sequence shown here is derived from an EMBL/GenBank/DDBJ whole genome shotgun (WGS) entry which is preliminary data.</text>
</comment>
<feature type="non-terminal residue" evidence="12">
    <location>
        <position position="1"/>
    </location>
</feature>
<evidence type="ECO:0000256" key="1">
    <source>
        <dbReference type="ARBA" id="ARBA00004167"/>
    </source>
</evidence>
<gene>
    <name evidence="12" type="ORF">AFUS01_LOCUS12694</name>
</gene>
<feature type="domain" description="Cadherin" evidence="11">
    <location>
        <begin position="50"/>
        <end position="169"/>
    </location>
</feature>